<evidence type="ECO:0000313" key="1">
    <source>
        <dbReference type="EMBL" id="SVE47957.1"/>
    </source>
</evidence>
<sequence length="234" mass="26239">NSFQRRDIFRVFTGITDDQTGDLNRPLENQMASLFFRWAFHGAGVEVYGELVKEDFNRGLRHIIEEPDDFMGRVFGFQKVWSQSEGRLAVLRGEVVNALVHHSERFDRLREIGGAPLPLYFHSGIGNTQLGQILGSPTAYGGAGWTIGLDMYHALGRWSIDLSRSLQTEFSAVYYGTSGPEIADVIYALKLEGVRLIDGTEWGVALTPSINLNRNLLRQNDIFNLSLSLSMRGV</sequence>
<dbReference type="InterPro" id="IPR038636">
    <property type="entry name" value="Wzi_sf"/>
</dbReference>
<feature type="non-terminal residue" evidence="1">
    <location>
        <position position="234"/>
    </location>
</feature>
<proteinExistence type="predicted"/>
<protein>
    <recommendedName>
        <fullName evidence="2">Bacterial surface antigen (D15) domain-containing protein</fullName>
    </recommendedName>
</protein>
<accession>A0A383DTV4</accession>
<evidence type="ECO:0008006" key="2">
    <source>
        <dbReference type="Google" id="ProtNLM"/>
    </source>
</evidence>
<dbReference type="AlphaFoldDB" id="A0A383DTV4"/>
<feature type="non-terminal residue" evidence="1">
    <location>
        <position position="1"/>
    </location>
</feature>
<organism evidence="1">
    <name type="scientific">marine metagenome</name>
    <dbReference type="NCBI Taxonomy" id="408172"/>
    <lineage>
        <taxon>unclassified sequences</taxon>
        <taxon>metagenomes</taxon>
        <taxon>ecological metagenomes</taxon>
    </lineage>
</organism>
<dbReference type="Gene3D" id="2.40.160.130">
    <property type="entry name" value="Capsule assembly protein Wzi"/>
    <property type="match status" value="1"/>
</dbReference>
<name>A0A383DTV4_9ZZZZ</name>
<dbReference type="EMBL" id="UINC01220166">
    <property type="protein sequence ID" value="SVE47957.1"/>
    <property type="molecule type" value="Genomic_DNA"/>
</dbReference>
<gene>
    <name evidence="1" type="ORF">METZ01_LOCUS500811</name>
</gene>
<reference evidence="1" key="1">
    <citation type="submission" date="2018-05" db="EMBL/GenBank/DDBJ databases">
        <authorList>
            <person name="Lanie J.A."/>
            <person name="Ng W.-L."/>
            <person name="Kazmierczak K.M."/>
            <person name="Andrzejewski T.M."/>
            <person name="Davidsen T.M."/>
            <person name="Wayne K.J."/>
            <person name="Tettelin H."/>
            <person name="Glass J.I."/>
            <person name="Rusch D."/>
            <person name="Podicherti R."/>
            <person name="Tsui H.-C.T."/>
            <person name="Winkler M.E."/>
        </authorList>
    </citation>
    <scope>NUCLEOTIDE SEQUENCE</scope>
</reference>